<dbReference type="GO" id="GO:1990904">
    <property type="term" value="C:ribonucleoprotein complex"/>
    <property type="evidence" value="ECO:0007669"/>
    <property type="project" value="UniProtKB-KW"/>
</dbReference>
<dbReference type="STRING" id="29539.SAMN02745716_0900"/>
<name>A0A1H6FLS6_THEAL</name>
<dbReference type="InterPro" id="IPR012678">
    <property type="entry name" value="Ribosomal_uL23/eL15/eS24_sf"/>
</dbReference>
<comment type="similarity">
    <text evidence="1 6">Belongs to the universal ribosomal protein uL23 family.</text>
</comment>
<evidence type="ECO:0000256" key="5">
    <source>
        <dbReference type="ARBA" id="ARBA00023274"/>
    </source>
</evidence>
<keyword evidence="2 6" id="KW-0699">rRNA-binding</keyword>
<dbReference type="GO" id="GO:0006412">
    <property type="term" value="P:translation"/>
    <property type="evidence" value="ECO:0007669"/>
    <property type="project" value="UniProtKB-UniRule"/>
</dbReference>
<dbReference type="Pfam" id="PF00276">
    <property type="entry name" value="Ribosomal_L23"/>
    <property type="match status" value="1"/>
</dbReference>
<dbReference type="InterPro" id="IPR013025">
    <property type="entry name" value="Ribosomal_uL23-like"/>
</dbReference>
<evidence type="ECO:0000256" key="1">
    <source>
        <dbReference type="ARBA" id="ARBA00006700"/>
    </source>
</evidence>
<protein>
    <recommendedName>
        <fullName evidence="6">Large ribosomal subunit protein uL23</fullName>
    </recommendedName>
</protein>
<dbReference type="HAMAP" id="MF_01369_B">
    <property type="entry name" value="Ribosomal_uL23_B"/>
    <property type="match status" value="1"/>
</dbReference>
<dbReference type="RefSeq" id="WP_093116574.1">
    <property type="nucleotide sequence ID" value="NZ_FNWJ01000001.1"/>
</dbReference>
<dbReference type="GO" id="GO:0003735">
    <property type="term" value="F:structural constituent of ribosome"/>
    <property type="evidence" value="ECO:0007669"/>
    <property type="project" value="InterPro"/>
</dbReference>
<gene>
    <name evidence="6" type="primary">rplW</name>
    <name evidence="7" type="ORF">SAMN02745716_0900</name>
</gene>
<evidence type="ECO:0000256" key="4">
    <source>
        <dbReference type="ARBA" id="ARBA00022980"/>
    </source>
</evidence>
<comment type="subunit">
    <text evidence="6">Part of the 50S ribosomal subunit. Contacts protein L29, and trigger factor when it is bound to the ribosome.</text>
</comment>
<evidence type="ECO:0000256" key="2">
    <source>
        <dbReference type="ARBA" id="ARBA00022730"/>
    </source>
</evidence>
<evidence type="ECO:0000313" key="8">
    <source>
        <dbReference type="Proteomes" id="UP000222056"/>
    </source>
</evidence>
<proteinExistence type="inferred from homology"/>
<keyword evidence="3 6" id="KW-0694">RNA-binding</keyword>
<comment type="function">
    <text evidence="6">One of the early assembly proteins it binds 23S rRNA. One of the proteins that surrounds the polypeptide exit tunnel on the outside of the ribosome. Forms the main docking site for trigger factor binding to the ribosome.</text>
</comment>
<sequence>MSDPRSVLIEPVLSEKTYALLSANKYTFRVHERATKVDIRRAVEQQFGVRVRDVRTAWVKPKPKRRGVHSGHRRRWKKAIVTLHPEDSIELFEGQANE</sequence>
<dbReference type="SUPFAM" id="SSF54189">
    <property type="entry name" value="Ribosomal proteins S24e, L23 and L15e"/>
    <property type="match status" value="1"/>
</dbReference>
<dbReference type="GO" id="GO:0005840">
    <property type="term" value="C:ribosome"/>
    <property type="evidence" value="ECO:0007669"/>
    <property type="project" value="UniProtKB-KW"/>
</dbReference>
<dbReference type="EMBL" id="FNWJ01000001">
    <property type="protein sequence ID" value="SEH11847.1"/>
    <property type="molecule type" value="Genomic_DNA"/>
</dbReference>
<reference evidence="8" key="1">
    <citation type="submission" date="2016-10" db="EMBL/GenBank/DDBJ databases">
        <authorList>
            <person name="Varghese N."/>
            <person name="Submissions S."/>
        </authorList>
    </citation>
    <scope>NUCLEOTIDE SEQUENCE [LARGE SCALE GENOMIC DNA]</scope>
    <source>
        <strain evidence="8">ATCC 35263</strain>
    </source>
</reference>
<dbReference type="InterPro" id="IPR012677">
    <property type="entry name" value="Nucleotide-bd_a/b_plait_sf"/>
</dbReference>
<dbReference type="OrthoDB" id="9793353at2"/>
<evidence type="ECO:0000256" key="6">
    <source>
        <dbReference type="HAMAP-Rule" id="MF_01369"/>
    </source>
</evidence>
<evidence type="ECO:0000256" key="3">
    <source>
        <dbReference type="ARBA" id="ARBA00022884"/>
    </source>
</evidence>
<accession>A0A1H6FLS6</accession>
<keyword evidence="8" id="KW-1185">Reference proteome</keyword>
<dbReference type="NCBIfam" id="NF004363">
    <property type="entry name" value="PRK05738.2-4"/>
    <property type="match status" value="1"/>
</dbReference>
<evidence type="ECO:0000313" key="7">
    <source>
        <dbReference type="EMBL" id="SEH11847.1"/>
    </source>
</evidence>
<keyword evidence="4 6" id="KW-0689">Ribosomal protein</keyword>
<dbReference type="PANTHER" id="PTHR11620">
    <property type="entry name" value="60S RIBOSOMAL PROTEIN L23A"/>
    <property type="match status" value="1"/>
</dbReference>
<dbReference type="FunFam" id="3.30.70.330:FF:000001">
    <property type="entry name" value="50S ribosomal protein L23"/>
    <property type="match status" value="1"/>
</dbReference>
<dbReference type="GO" id="GO:0019843">
    <property type="term" value="F:rRNA binding"/>
    <property type="evidence" value="ECO:0007669"/>
    <property type="project" value="UniProtKB-UniRule"/>
</dbReference>
<dbReference type="AlphaFoldDB" id="A0A1H6FLS6"/>
<organism evidence="7 8">
    <name type="scientific">Thermoleophilum album</name>
    <dbReference type="NCBI Taxonomy" id="29539"/>
    <lineage>
        <taxon>Bacteria</taxon>
        <taxon>Bacillati</taxon>
        <taxon>Actinomycetota</taxon>
        <taxon>Thermoleophilia</taxon>
        <taxon>Thermoleophilales</taxon>
        <taxon>Thermoleophilaceae</taxon>
        <taxon>Thermoleophilum</taxon>
    </lineage>
</organism>
<dbReference type="Proteomes" id="UP000222056">
    <property type="component" value="Unassembled WGS sequence"/>
</dbReference>
<keyword evidence="5 6" id="KW-0687">Ribonucleoprotein</keyword>
<dbReference type="Gene3D" id="3.30.70.330">
    <property type="match status" value="1"/>
</dbReference>